<dbReference type="InterPro" id="IPR000092">
    <property type="entry name" value="Polyprenyl_synt"/>
</dbReference>
<evidence type="ECO:0000256" key="9">
    <source>
        <dbReference type="ARBA" id="ARBA00023211"/>
    </source>
</evidence>
<dbReference type="NCBIfam" id="NF002995">
    <property type="entry name" value="PRK03759.1"/>
    <property type="match status" value="1"/>
</dbReference>
<dbReference type="GO" id="GO:0046872">
    <property type="term" value="F:metal ion binding"/>
    <property type="evidence" value="ECO:0007669"/>
    <property type="project" value="UniProtKB-KW"/>
</dbReference>
<protein>
    <recommendedName>
        <fullName evidence="4 12">Isopentenyl-diphosphate Delta-isomerase</fullName>
        <shortName evidence="12">IPP isomerase</shortName>
        <ecNumber evidence="4 12">5.3.3.2</ecNumber>
    </recommendedName>
    <alternativeName>
        <fullName evidence="12">IPP:DMAPP isomerase</fullName>
    </alternativeName>
    <alternativeName>
        <fullName evidence="12">Isopentenyl pyrophosphate isomerase</fullName>
    </alternativeName>
</protein>
<dbReference type="Pfam" id="PF00348">
    <property type="entry name" value="polyprenyl_synt"/>
    <property type="match status" value="1"/>
</dbReference>
<comment type="cofactor">
    <cofactor evidence="12">
        <name>Mg(2+)</name>
        <dbReference type="ChEBI" id="CHEBI:18420"/>
    </cofactor>
    <text evidence="12">Binds 1 Mg(2+) ion per subunit. The magnesium ion binds only when substrate is bound.</text>
</comment>
<evidence type="ECO:0000256" key="12">
    <source>
        <dbReference type="HAMAP-Rule" id="MF_00202"/>
    </source>
</evidence>
<keyword evidence="8 12" id="KW-0460">Magnesium</keyword>
<comment type="similarity">
    <text evidence="3 12">Belongs to the IPP isomerase type 1 family.</text>
</comment>
<organism evidence="14 15">
    <name type="scientific">Tessaracoccus flavus</name>
    <dbReference type="NCBI Taxonomy" id="1610493"/>
    <lineage>
        <taxon>Bacteria</taxon>
        <taxon>Bacillati</taxon>
        <taxon>Actinomycetota</taxon>
        <taxon>Actinomycetes</taxon>
        <taxon>Propionibacteriales</taxon>
        <taxon>Propionibacteriaceae</taxon>
        <taxon>Tessaracoccus</taxon>
    </lineage>
</organism>
<feature type="active site" evidence="12">
    <location>
        <position position="125"/>
    </location>
</feature>
<dbReference type="Gene3D" id="1.10.600.10">
    <property type="entry name" value="Farnesyl Diphosphate Synthase"/>
    <property type="match status" value="1"/>
</dbReference>
<evidence type="ECO:0000256" key="4">
    <source>
        <dbReference type="ARBA" id="ARBA00012057"/>
    </source>
</evidence>
<dbReference type="InterPro" id="IPR033749">
    <property type="entry name" value="Polyprenyl_synt_CS"/>
</dbReference>
<dbReference type="SUPFAM" id="SSF48576">
    <property type="entry name" value="Terpenoid synthases"/>
    <property type="match status" value="1"/>
</dbReference>
<keyword evidence="15" id="KW-1185">Reference proteome</keyword>
<sequence length="548" mass="58612">MGHSNMTTTVTADEVILLSDDGQPIGRADRTQVHTADTPLHLAFSTYLFNERGEVLLTRRALSKKTWGGVWTNSCCGHPKPEESFDDAAHRRVEEELGLTIGPLTPLVPNFRYRAVDASGIVENEICPVFGAVVEGDPTPRPDPDEVAEWAWVPWESFVAAISATPAVYSPWAVRQVPLIGRAHPSASMGVSASVDVERALTDVEALLKNEMAGLADEWTRYAGNVGLDVLAADLPKWAADLLIGRGKRFRVTMAYWAFIAAGGRTGSPGYRNLVRAAAALELLHLFALIHDDVMDESSSRRGRPAAHVEAAARHRATGAYGNGELFGRNVAILLGDLAHVLADRLIDGLPEEMREVWYALSVELIAGQRADLTGAAAGRRDLAHAKHVAQVKSGRYTVARPMQLGAAAAMAPAGVVDTLMAFGDHIGRAFALRDDVLGVWGDPAVTGKPAGDDLYEAKATVLLSLAGQRLQGDAAALLQRVGTPGFSRADVASLAAAMRRAGVHEDVERMITEAVDAALVELHTRPLVGEGVEGLRTAARAVAWRDA</sequence>
<keyword evidence="6" id="KW-0808">Transferase</keyword>
<feature type="domain" description="Nudix hydrolase" evidence="13">
    <location>
        <begin position="39"/>
        <end position="175"/>
    </location>
</feature>
<evidence type="ECO:0000259" key="13">
    <source>
        <dbReference type="PROSITE" id="PS51462"/>
    </source>
</evidence>
<dbReference type="KEGG" id="tfl:RPIT_13200"/>
<feature type="binding site" evidence="12">
    <location>
        <position position="96"/>
    </location>
    <ligand>
        <name>Mg(2+)</name>
        <dbReference type="ChEBI" id="CHEBI:18420"/>
    </ligand>
</feature>
<dbReference type="GO" id="GO:0004659">
    <property type="term" value="F:prenyltransferase activity"/>
    <property type="evidence" value="ECO:0007669"/>
    <property type="project" value="InterPro"/>
</dbReference>
<proteinExistence type="inferred from homology"/>
<comment type="similarity">
    <text evidence="2">Belongs to the FPP/GGPP synthase family.</text>
</comment>
<dbReference type="InterPro" id="IPR011876">
    <property type="entry name" value="IsopentenylPP_isomerase_typ1"/>
</dbReference>
<dbReference type="Proteomes" id="UP000188324">
    <property type="component" value="Chromosome"/>
</dbReference>
<evidence type="ECO:0000256" key="1">
    <source>
        <dbReference type="ARBA" id="ARBA00004826"/>
    </source>
</evidence>
<feature type="binding site" evidence="12">
    <location>
        <position position="125"/>
    </location>
    <ligand>
        <name>Mn(2+)</name>
        <dbReference type="ChEBI" id="CHEBI:29035"/>
    </ligand>
</feature>
<dbReference type="InterPro" id="IPR015797">
    <property type="entry name" value="NUDIX_hydrolase-like_dom_sf"/>
</dbReference>
<evidence type="ECO:0000256" key="11">
    <source>
        <dbReference type="ARBA" id="ARBA00023235"/>
    </source>
</evidence>
<dbReference type="Gene3D" id="3.90.79.10">
    <property type="entry name" value="Nucleoside Triphosphate Pyrophosphohydrolase"/>
    <property type="match status" value="1"/>
</dbReference>
<feature type="binding site" evidence="12">
    <location>
        <position position="34"/>
    </location>
    <ligand>
        <name>Mn(2+)</name>
        <dbReference type="ChEBI" id="CHEBI:29035"/>
    </ligand>
</feature>
<dbReference type="EC" id="5.3.3.2" evidence="4 12"/>
<dbReference type="UniPathway" id="UPA00059">
    <property type="reaction ID" value="UER00104"/>
</dbReference>
<comment type="subcellular location">
    <subcellularLocation>
        <location evidence="12">Cytoplasm</location>
    </subcellularLocation>
</comment>
<dbReference type="SFLD" id="SFLDS00005">
    <property type="entry name" value="Isoprenoid_Synthase_Type_I"/>
    <property type="match status" value="1"/>
</dbReference>
<dbReference type="AlphaFoldDB" id="A0A1Q2CHR1"/>
<dbReference type="PROSITE" id="PS51462">
    <property type="entry name" value="NUDIX"/>
    <property type="match status" value="1"/>
</dbReference>
<keyword evidence="9 12" id="KW-0464">Manganese</keyword>
<evidence type="ECO:0000256" key="2">
    <source>
        <dbReference type="ARBA" id="ARBA00006706"/>
    </source>
</evidence>
<dbReference type="STRING" id="1610493.RPIT_13200"/>
<dbReference type="GO" id="GO:0008299">
    <property type="term" value="P:isoprenoid biosynthetic process"/>
    <property type="evidence" value="ECO:0007669"/>
    <property type="project" value="UniProtKB-UniRule"/>
</dbReference>
<evidence type="ECO:0000256" key="3">
    <source>
        <dbReference type="ARBA" id="ARBA00007579"/>
    </source>
</evidence>
<evidence type="ECO:0000256" key="6">
    <source>
        <dbReference type="ARBA" id="ARBA00022679"/>
    </source>
</evidence>
<dbReference type="SUPFAM" id="SSF55811">
    <property type="entry name" value="Nudix"/>
    <property type="match status" value="1"/>
</dbReference>
<dbReference type="PROSITE" id="PS00723">
    <property type="entry name" value="POLYPRENYL_SYNTHASE_1"/>
    <property type="match status" value="1"/>
</dbReference>
<evidence type="ECO:0000313" key="15">
    <source>
        <dbReference type="Proteomes" id="UP000188324"/>
    </source>
</evidence>
<keyword evidence="11 12" id="KW-0413">Isomerase</keyword>
<feature type="binding site" evidence="12">
    <location>
        <position position="78"/>
    </location>
    <ligand>
        <name>Mn(2+)</name>
        <dbReference type="ChEBI" id="CHEBI:29035"/>
    </ligand>
</feature>
<feature type="binding site" evidence="12">
    <location>
        <position position="41"/>
    </location>
    <ligand>
        <name>Mn(2+)</name>
        <dbReference type="ChEBI" id="CHEBI:29035"/>
    </ligand>
</feature>
<dbReference type="InterPro" id="IPR056375">
    <property type="entry name" value="Idi_bact"/>
</dbReference>
<keyword evidence="10 12" id="KW-0414">Isoprene biosynthesis</keyword>
<dbReference type="GO" id="GO:0005737">
    <property type="term" value="C:cytoplasm"/>
    <property type="evidence" value="ECO:0007669"/>
    <property type="project" value="UniProtKB-SubCell"/>
</dbReference>
<keyword evidence="7 12" id="KW-0479">Metal-binding</keyword>
<dbReference type="InterPro" id="IPR000086">
    <property type="entry name" value="NUDIX_hydrolase_dom"/>
</dbReference>
<comment type="pathway">
    <text evidence="1 12">Isoprenoid biosynthesis; dimethylallyl diphosphate biosynthesis; dimethylallyl diphosphate from isopentenyl diphosphate: step 1/1.</text>
</comment>
<dbReference type="OrthoDB" id="9809458at2"/>
<dbReference type="HAMAP" id="MF_00202">
    <property type="entry name" value="Idi"/>
    <property type="match status" value="1"/>
</dbReference>
<dbReference type="FunFam" id="3.90.79.10:FF:000009">
    <property type="entry name" value="Isopentenyl-diphosphate Delta-isomerase"/>
    <property type="match status" value="1"/>
</dbReference>
<dbReference type="CDD" id="cd02885">
    <property type="entry name" value="NUDIX_IPP_Isomerase"/>
    <property type="match status" value="1"/>
</dbReference>
<comment type="catalytic activity">
    <reaction evidence="12">
        <text>isopentenyl diphosphate = dimethylallyl diphosphate</text>
        <dbReference type="Rhea" id="RHEA:23284"/>
        <dbReference type="ChEBI" id="CHEBI:57623"/>
        <dbReference type="ChEBI" id="CHEBI:128769"/>
        <dbReference type="EC" id="5.3.3.2"/>
    </reaction>
</comment>
<evidence type="ECO:0000256" key="7">
    <source>
        <dbReference type="ARBA" id="ARBA00022723"/>
    </source>
</evidence>
<keyword evidence="5 12" id="KW-0963">Cytoplasm</keyword>
<feature type="active site" evidence="12">
    <location>
        <position position="76"/>
    </location>
</feature>
<dbReference type="Pfam" id="PF00293">
    <property type="entry name" value="NUDIX"/>
    <property type="match status" value="1"/>
</dbReference>
<feature type="binding site" evidence="12">
    <location>
        <position position="123"/>
    </location>
    <ligand>
        <name>Mn(2+)</name>
        <dbReference type="ChEBI" id="CHEBI:29035"/>
    </ligand>
</feature>
<dbReference type="NCBIfam" id="TIGR02150">
    <property type="entry name" value="IPP_isom_1"/>
    <property type="match status" value="1"/>
</dbReference>
<evidence type="ECO:0000313" key="14">
    <source>
        <dbReference type="EMBL" id="AQP45647.1"/>
    </source>
</evidence>
<dbReference type="InterPro" id="IPR008949">
    <property type="entry name" value="Isoprenoid_synthase_dom_sf"/>
</dbReference>
<dbReference type="GO" id="GO:0004452">
    <property type="term" value="F:isopentenyl-diphosphate delta-isomerase activity"/>
    <property type="evidence" value="ECO:0007669"/>
    <property type="project" value="UniProtKB-UniRule"/>
</dbReference>
<comment type="cofactor">
    <cofactor evidence="12">
        <name>Mn(2+)</name>
        <dbReference type="ChEBI" id="CHEBI:29035"/>
    </cofactor>
    <text evidence="12">Binds 1 Mn(2+) ion per subunit.</text>
</comment>
<evidence type="ECO:0000256" key="10">
    <source>
        <dbReference type="ARBA" id="ARBA00023229"/>
    </source>
</evidence>
<evidence type="ECO:0000256" key="8">
    <source>
        <dbReference type="ARBA" id="ARBA00022842"/>
    </source>
</evidence>
<evidence type="ECO:0000256" key="5">
    <source>
        <dbReference type="ARBA" id="ARBA00022490"/>
    </source>
</evidence>
<comment type="function">
    <text evidence="12">Catalyzes the 1,3-allylic rearrangement of the homoallylic substrate isopentenyl (IPP) to its highly electrophilic allylic isomer, dimethylallyl diphosphate (DMAPP).</text>
</comment>
<dbReference type="GO" id="GO:0050992">
    <property type="term" value="P:dimethylallyl diphosphate biosynthetic process"/>
    <property type="evidence" value="ECO:0007669"/>
    <property type="project" value="UniProtKB-UniRule"/>
</dbReference>
<dbReference type="PANTHER" id="PTHR12001">
    <property type="entry name" value="GERANYLGERANYL PYROPHOSPHATE SYNTHASE"/>
    <property type="match status" value="1"/>
</dbReference>
<accession>A0A1Q2CHR1</accession>
<gene>
    <name evidence="12" type="primary">idi</name>
    <name evidence="14" type="ORF">RPIT_13200</name>
</gene>
<reference evidence="14 15" key="1">
    <citation type="journal article" date="2016" name="Int. J. Syst. Evol. Microbiol.">
        <title>Tessaracoccus flavus sp. nov., isolated from the drainage system of a lindane-producing factory.</title>
        <authorList>
            <person name="Kumari R."/>
            <person name="Singh P."/>
            <person name="Schumann P."/>
            <person name="Lal R."/>
        </authorList>
    </citation>
    <scope>NUCLEOTIDE SEQUENCE [LARGE SCALE GENOMIC DNA]</scope>
    <source>
        <strain evidence="14 15">RP1T</strain>
    </source>
</reference>
<name>A0A1Q2CHR1_9ACTN</name>
<dbReference type="EMBL" id="CP019605">
    <property type="protein sequence ID" value="AQP45647.1"/>
    <property type="molecule type" value="Genomic_DNA"/>
</dbReference>
<dbReference type="PANTHER" id="PTHR12001:SF85">
    <property type="entry name" value="SHORT CHAIN ISOPRENYL DIPHOSPHATE SYNTHASE"/>
    <property type="match status" value="1"/>
</dbReference>